<evidence type="ECO:0000313" key="2">
    <source>
        <dbReference type="EMBL" id="VDN19425.1"/>
    </source>
</evidence>
<organism evidence="2 3">
    <name type="scientific">Cylicostephanus goldi</name>
    <name type="common">Nematode worm</name>
    <dbReference type="NCBI Taxonomy" id="71465"/>
    <lineage>
        <taxon>Eukaryota</taxon>
        <taxon>Metazoa</taxon>
        <taxon>Ecdysozoa</taxon>
        <taxon>Nematoda</taxon>
        <taxon>Chromadorea</taxon>
        <taxon>Rhabditida</taxon>
        <taxon>Rhabditina</taxon>
        <taxon>Rhabditomorpha</taxon>
        <taxon>Strongyloidea</taxon>
        <taxon>Strongylidae</taxon>
        <taxon>Cylicostephanus</taxon>
    </lineage>
</organism>
<name>A0A3P7LQV7_CYLGO</name>
<dbReference type="AlphaFoldDB" id="A0A3P7LQV7"/>
<keyword evidence="3" id="KW-1185">Reference proteome</keyword>
<dbReference type="EMBL" id="UYRV01104395">
    <property type="protein sequence ID" value="VDN19425.1"/>
    <property type="molecule type" value="Genomic_DNA"/>
</dbReference>
<evidence type="ECO:0000256" key="1">
    <source>
        <dbReference type="SAM" id="MobiDB-lite"/>
    </source>
</evidence>
<dbReference type="Proteomes" id="UP000271889">
    <property type="component" value="Unassembled WGS sequence"/>
</dbReference>
<feature type="region of interest" description="Disordered" evidence="1">
    <location>
        <begin position="1"/>
        <end position="21"/>
    </location>
</feature>
<reference evidence="2 3" key="1">
    <citation type="submission" date="2018-11" db="EMBL/GenBank/DDBJ databases">
        <authorList>
            <consortium name="Pathogen Informatics"/>
        </authorList>
    </citation>
    <scope>NUCLEOTIDE SEQUENCE [LARGE SCALE GENOMIC DNA]</scope>
</reference>
<gene>
    <name evidence="2" type="ORF">CGOC_LOCUS8562</name>
</gene>
<sequence>MPTCRAADPSRSVASGRGSFGRRSNILNSSDDVEYLRAVRAFPGDCGSLTRKVRGFAPSATLRQQMVMEVI</sequence>
<protein>
    <submittedName>
        <fullName evidence="2">Uncharacterized protein</fullName>
    </submittedName>
</protein>
<accession>A0A3P7LQV7</accession>
<proteinExistence type="predicted"/>
<evidence type="ECO:0000313" key="3">
    <source>
        <dbReference type="Proteomes" id="UP000271889"/>
    </source>
</evidence>